<dbReference type="InterPro" id="IPR018303">
    <property type="entry name" value="ATPase_P-typ_P_site"/>
</dbReference>
<feature type="transmembrane region" description="Helical" evidence="15">
    <location>
        <begin position="273"/>
        <end position="291"/>
    </location>
</feature>
<evidence type="ECO:0000256" key="6">
    <source>
        <dbReference type="ARBA" id="ARBA00022692"/>
    </source>
</evidence>
<dbReference type="PANTHER" id="PTHR43520">
    <property type="entry name" value="ATP7, ISOFORM B"/>
    <property type="match status" value="1"/>
</dbReference>
<keyword evidence="3" id="KW-0813">Transport</keyword>
<evidence type="ECO:0000256" key="13">
    <source>
        <dbReference type="ARBA" id="ARBA00023065"/>
    </source>
</evidence>
<evidence type="ECO:0000256" key="1">
    <source>
        <dbReference type="ARBA" id="ARBA00004651"/>
    </source>
</evidence>
<dbReference type="InterPro" id="IPR036163">
    <property type="entry name" value="HMA_dom_sf"/>
</dbReference>
<keyword evidence="19" id="KW-1185">Reference proteome</keyword>
<accession>A0A2M9ZQE8</accession>
<dbReference type="InterPro" id="IPR017969">
    <property type="entry name" value="Heavy-metal-associated_CS"/>
</dbReference>
<dbReference type="Pfam" id="PF12156">
    <property type="entry name" value="ATPase-cat_bd"/>
    <property type="match status" value="1"/>
</dbReference>
<dbReference type="SUPFAM" id="SSF55008">
    <property type="entry name" value="HMA, heavy metal-associated domain"/>
    <property type="match status" value="1"/>
</dbReference>
<evidence type="ECO:0000256" key="4">
    <source>
        <dbReference type="ARBA" id="ARBA00022475"/>
    </source>
</evidence>
<evidence type="ECO:0000256" key="15">
    <source>
        <dbReference type="RuleBase" id="RU362081"/>
    </source>
</evidence>
<comment type="caution">
    <text evidence="18">The sequence shown here is derived from an EMBL/GenBank/DDBJ whole genome shotgun (WGS) entry which is preliminary data.</text>
</comment>
<proteinExistence type="inferred from homology"/>
<dbReference type="NCBIfam" id="TIGR01525">
    <property type="entry name" value="ATPase-IB_hvy"/>
    <property type="match status" value="1"/>
</dbReference>
<dbReference type="SUPFAM" id="SSF81665">
    <property type="entry name" value="Calcium ATPase, transmembrane domain M"/>
    <property type="match status" value="1"/>
</dbReference>
<dbReference type="RefSeq" id="WP_100713025.1">
    <property type="nucleotide sequence ID" value="NZ_NPDY01000003.1"/>
</dbReference>
<dbReference type="InterPro" id="IPR021993">
    <property type="entry name" value="ATPase-cat-bd"/>
</dbReference>
<evidence type="ECO:0000256" key="8">
    <source>
        <dbReference type="ARBA" id="ARBA00022741"/>
    </source>
</evidence>
<dbReference type="Gene3D" id="3.40.50.1000">
    <property type="entry name" value="HAD superfamily/HAD-like"/>
    <property type="match status" value="1"/>
</dbReference>
<evidence type="ECO:0000313" key="17">
    <source>
        <dbReference type="EMBL" id="PJZ70456.1"/>
    </source>
</evidence>
<protein>
    <submittedName>
        <fullName evidence="18">Copper-translocating P-type ATPase</fullName>
    </submittedName>
</protein>
<gene>
    <name evidence="17" type="ORF">CH360_05545</name>
    <name evidence="18" type="ORF">CH373_05125</name>
</gene>
<keyword evidence="5" id="KW-0597">Phosphoprotein</keyword>
<name>A0A2M9ZQE8_9LEPT</name>
<evidence type="ECO:0000256" key="7">
    <source>
        <dbReference type="ARBA" id="ARBA00022723"/>
    </source>
</evidence>
<dbReference type="InterPro" id="IPR023214">
    <property type="entry name" value="HAD_sf"/>
</dbReference>
<sequence>MNAPTQTICFHCNSEIESESIVRVIKGSEKNFCCNGCAELSSLLLESGLTQFYSIRGTQVLEPVSRSNEEYLNLNSETVMQEYAQELPNGGKSVLISVGGIHCSACTWLIEKVLNQSKGVQEARINFGTGRLKVDFDPKEVHLSAIFQIIQKLGYSPNLYSYSKAESKVEKPYKDLLLRTVVAAFCWGNIMLFSAALYAGYFQGIDFNFKKLLHYVSWIFATPVFIYSGYPFWKGALESWKHRILSMDTLLFLGVGFAYFYSVYVTITDRGEVYFDSVCTIYFFILLGKYLEANIRFKASAKVGELLSLIPEELEAERNGAWEKIPSSSITKGDRLLLQNGTRVPIDGILNSQNAYFDESVLTGESNPIHKLAGDIVRAGSVSLSSTVQISASGSVLESSLTQMSRLLENSLLTKPKVQRTTDKLSSYFVKVVLLVASITFFYWWNHSGAEAAILNTISVLIVACPCALGLSVPAALVVSHLMQSKEGILVKNPESTEILAKADRIIFDKTGTLTVGQLQLSEERVIYPETSQNFREIACSLERNSSHPIAKSFVKAISELQGFKETDSSVLKSEVPSLHDIKELPGFGIEGKNGALYRVGSKSFATDIDSENDGWIYLSKNKTALAAWKFSDLLRTDAKKSISELQKDGVKLEILSGDNKDKVELVARELGISEFKGNLLPEEKKKRILEAQSSGETVVVVGDGINDSLCIAQANLGISMGVGSDLSLDKSDMILVSNKLESLPKGLKIAKATKRVILQNIIVSLIYNSVMIPIAAFGFMLPVICAGFMTASSLSVVLNSALLTRRVKR</sequence>
<evidence type="ECO:0000256" key="10">
    <source>
        <dbReference type="ARBA" id="ARBA00022842"/>
    </source>
</evidence>
<feature type="domain" description="HMA" evidence="16">
    <location>
        <begin position="92"/>
        <end position="158"/>
    </location>
</feature>
<dbReference type="Proteomes" id="UP000231962">
    <property type="component" value="Unassembled WGS sequence"/>
</dbReference>
<dbReference type="Pfam" id="PF00702">
    <property type="entry name" value="Hydrolase"/>
    <property type="match status" value="1"/>
</dbReference>
<dbReference type="Pfam" id="PF00403">
    <property type="entry name" value="HMA"/>
    <property type="match status" value="1"/>
</dbReference>
<dbReference type="Pfam" id="PF00122">
    <property type="entry name" value="E1-E2_ATPase"/>
    <property type="match status" value="1"/>
</dbReference>
<dbReference type="Proteomes" id="UP000231990">
    <property type="component" value="Unassembled WGS sequence"/>
</dbReference>
<feature type="transmembrane region" description="Helical" evidence="15">
    <location>
        <begin position="782"/>
        <end position="804"/>
    </location>
</feature>
<feature type="transmembrane region" description="Helical" evidence="15">
    <location>
        <begin position="245"/>
        <end position="267"/>
    </location>
</feature>
<dbReference type="PROSITE" id="PS50846">
    <property type="entry name" value="HMA_2"/>
    <property type="match status" value="1"/>
</dbReference>
<dbReference type="InterPro" id="IPR036412">
    <property type="entry name" value="HAD-like_sf"/>
</dbReference>
<evidence type="ECO:0000259" key="16">
    <source>
        <dbReference type="PROSITE" id="PS50846"/>
    </source>
</evidence>
<dbReference type="InterPro" id="IPR023299">
    <property type="entry name" value="ATPase_P-typ_cyto_dom_N"/>
</dbReference>
<dbReference type="EMBL" id="NPDZ01000002">
    <property type="protein sequence ID" value="PJZ74292.1"/>
    <property type="molecule type" value="Genomic_DNA"/>
</dbReference>
<dbReference type="InterPro" id="IPR008250">
    <property type="entry name" value="ATPase_P-typ_transduc_dom_A_sf"/>
</dbReference>
<dbReference type="PRINTS" id="PR00943">
    <property type="entry name" value="CUATPASE"/>
</dbReference>
<evidence type="ECO:0000313" key="20">
    <source>
        <dbReference type="Proteomes" id="UP000231990"/>
    </source>
</evidence>
<dbReference type="PRINTS" id="PR00119">
    <property type="entry name" value="CATATPASE"/>
</dbReference>
<dbReference type="GO" id="GO:0043682">
    <property type="term" value="F:P-type divalent copper transporter activity"/>
    <property type="evidence" value="ECO:0007669"/>
    <property type="project" value="TreeGrafter"/>
</dbReference>
<dbReference type="InterPro" id="IPR023298">
    <property type="entry name" value="ATPase_P-typ_TM_dom_sf"/>
</dbReference>
<dbReference type="EMBL" id="NPDY01000003">
    <property type="protein sequence ID" value="PJZ70456.1"/>
    <property type="molecule type" value="Genomic_DNA"/>
</dbReference>
<dbReference type="NCBIfam" id="TIGR01494">
    <property type="entry name" value="ATPase_P-type"/>
    <property type="match status" value="1"/>
</dbReference>
<dbReference type="CDD" id="cd02079">
    <property type="entry name" value="P-type_ATPase_HM"/>
    <property type="match status" value="1"/>
</dbReference>
<dbReference type="GO" id="GO:0055070">
    <property type="term" value="P:copper ion homeostasis"/>
    <property type="evidence" value="ECO:0007669"/>
    <property type="project" value="TreeGrafter"/>
</dbReference>
<dbReference type="SUPFAM" id="SSF56784">
    <property type="entry name" value="HAD-like"/>
    <property type="match status" value="1"/>
</dbReference>
<feature type="transmembrane region" description="Helical" evidence="15">
    <location>
        <begin position="176"/>
        <end position="200"/>
    </location>
</feature>
<evidence type="ECO:0000256" key="3">
    <source>
        <dbReference type="ARBA" id="ARBA00022448"/>
    </source>
</evidence>
<reference evidence="19 20" key="1">
    <citation type="submission" date="2017-07" db="EMBL/GenBank/DDBJ databases">
        <title>Leptospira spp. isolated from tropical soils.</title>
        <authorList>
            <person name="Thibeaux R."/>
            <person name="Iraola G."/>
            <person name="Ferres I."/>
            <person name="Bierque E."/>
            <person name="Girault D."/>
            <person name="Soupe-Gilbert M.-E."/>
            <person name="Picardeau M."/>
            <person name="Goarant C."/>
        </authorList>
    </citation>
    <scope>NUCLEOTIDE SEQUENCE [LARGE SCALE GENOMIC DNA]</scope>
    <source>
        <strain evidence="18 20">FH1-B-B1</strain>
        <strain evidence="17 19">FH1-B-C1</strain>
    </source>
</reference>
<dbReference type="NCBIfam" id="TIGR01511">
    <property type="entry name" value="ATPase-IB1_Cu"/>
    <property type="match status" value="1"/>
</dbReference>
<organism evidence="18 20">
    <name type="scientific">Leptospira perolatii</name>
    <dbReference type="NCBI Taxonomy" id="2023191"/>
    <lineage>
        <taxon>Bacteria</taxon>
        <taxon>Pseudomonadati</taxon>
        <taxon>Spirochaetota</taxon>
        <taxon>Spirochaetia</taxon>
        <taxon>Leptospirales</taxon>
        <taxon>Leptospiraceae</taxon>
        <taxon>Leptospira</taxon>
    </lineage>
</organism>
<dbReference type="InterPro" id="IPR006121">
    <property type="entry name" value="HMA_dom"/>
</dbReference>
<keyword evidence="7 15" id="KW-0479">Metal-binding</keyword>
<dbReference type="InterPro" id="IPR027256">
    <property type="entry name" value="P-typ_ATPase_IB"/>
</dbReference>
<dbReference type="InterPro" id="IPR059000">
    <property type="entry name" value="ATPase_P-type_domA"/>
</dbReference>
<keyword evidence="14 15" id="KW-0472">Membrane</keyword>
<dbReference type="Gene3D" id="3.40.1110.10">
    <property type="entry name" value="Calcium-transporting ATPase, cytoplasmic domain N"/>
    <property type="match status" value="1"/>
</dbReference>
<evidence type="ECO:0000256" key="5">
    <source>
        <dbReference type="ARBA" id="ARBA00022553"/>
    </source>
</evidence>
<evidence type="ECO:0000313" key="18">
    <source>
        <dbReference type="EMBL" id="PJZ74292.1"/>
    </source>
</evidence>
<dbReference type="PROSITE" id="PS00154">
    <property type="entry name" value="ATPASE_E1_E2"/>
    <property type="match status" value="1"/>
</dbReference>
<dbReference type="CDD" id="cd00371">
    <property type="entry name" value="HMA"/>
    <property type="match status" value="1"/>
</dbReference>
<dbReference type="GO" id="GO:0016887">
    <property type="term" value="F:ATP hydrolysis activity"/>
    <property type="evidence" value="ECO:0007669"/>
    <property type="project" value="InterPro"/>
</dbReference>
<keyword evidence="10" id="KW-0460">Magnesium</keyword>
<keyword evidence="12 15" id="KW-1133">Transmembrane helix</keyword>
<feature type="transmembrane region" description="Helical" evidence="15">
    <location>
        <begin position="757"/>
        <end position="776"/>
    </location>
</feature>
<dbReference type="OrthoDB" id="9760364at2"/>
<keyword evidence="11" id="KW-1278">Translocase</keyword>
<keyword evidence="13" id="KW-0406">Ion transport</keyword>
<dbReference type="AlphaFoldDB" id="A0A2M9ZQE8"/>
<comment type="subcellular location">
    <subcellularLocation>
        <location evidence="1">Cell membrane</location>
        <topology evidence="1">Multi-pass membrane protein</topology>
    </subcellularLocation>
</comment>
<feature type="transmembrane region" description="Helical" evidence="15">
    <location>
        <begin position="212"/>
        <end position="233"/>
    </location>
</feature>
<dbReference type="InterPro" id="IPR001757">
    <property type="entry name" value="P_typ_ATPase"/>
</dbReference>
<evidence type="ECO:0000313" key="19">
    <source>
        <dbReference type="Proteomes" id="UP000231962"/>
    </source>
</evidence>
<evidence type="ECO:0000256" key="11">
    <source>
        <dbReference type="ARBA" id="ARBA00022967"/>
    </source>
</evidence>
<evidence type="ECO:0000256" key="2">
    <source>
        <dbReference type="ARBA" id="ARBA00006024"/>
    </source>
</evidence>
<feature type="transmembrane region" description="Helical" evidence="15">
    <location>
        <begin position="457"/>
        <end position="479"/>
    </location>
</feature>
<keyword evidence="6 15" id="KW-0812">Transmembrane</keyword>
<dbReference type="Gene3D" id="2.70.150.10">
    <property type="entry name" value="Calcium-transporting ATPase, cytoplasmic transduction domain A"/>
    <property type="match status" value="1"/>
</dbReference>
<keyword evidence="8 15" id="KW-0547">Nucleotide-binding</keyword>
<keyword evidence="9 15" id="KW-0067">ATP-binding</keyword>
<dbReference type="PANTHER" id="PTHR43520:SF5">
    <property type="entry name" value="CATION-TRANSPORTING P-TYPE ATPASE-RELATED"/>
    <property type="match status" value="1"/>
</dbReference>
<evidence type="ECO:0000256" key="14">
    <source>
        <dbReference type="ARBA" id="ARBA00023136"/>
    </source>
</evidence>
<dbReference type="SUPFAM" id="SSF81653">
    <property type="entry name" value="Calcium ATPase, transduction domain A"/>
    <property type="match status" value="1"/>
</dbReference>
<dbReference type="PROSITE" id="PS01047">
    <property type="entry name" value="HMA_1"/>
    <property type="match status" value="1"/>
</dbReference>
<keyword evidence="4 15" id="KW-1003">Cell membrane</keyword>
<dbReference type="GO" id="GO:0005507">
    <property type="term" value="F:copper ion binding"/>
    <property type="evidence" value="ECO:0007669"/>
    <property type="project" value="TreeGrafter"/>
</dbReference>
<comment type="similarity">
    <text evidence="2 15">Belongs to the cation transport ATPase (P-type) (TC 3.A.3) family. Type IB subfamily.</text>
</comment>
<evidence type="ECO:0000256" key="12">
    <source>
        <dbReference type="ARBA" id="ARBA00022989"/>
    </source>
</evidence>
<dbReference type="GO" id="GO:0005886">
    <property type="term" value="C:plasma membrane"/>
    <property type="evidence" value="ECO:0007669"/>
    <property type="project" value="UniProtKB-SubCell"/>
</dbReference>
<feature type="transmembrane region" description="Helical" evidence="15">
    <location>
        <begin position="425"/>
        <end position="445"/>
    </location>
</feature>
<dbReference type="GO" id="GO:0005524">
    <property type="term" value="F:ATP binding"/>
    <property type="evidence" value="ECO:0007669"/>
    <property type="project" value="UniProtKB-UniRule"/>
</dbReference>
<evidence type="ECO:0000256" key="9">
    <source>
        <dbReference type="ARBA" id="ARBA00022840"/>
    </source>
</evidence>
<dbReference type="Gene3D" id="3.30.70.100">
    <property type="match status" value="1"/>
</dbReference>